<organism evidence="1 2">
    <name type="scientific">Streptantibioticus rubrisoli</name>
    <dbReference type="NCBI Taxonomy" id="1387313"/>
    <lineage>
        <taxon>Bacteria</taxon>
        <taxon>Bacillati</taxon>
        <taxon>Actinomycetota</taxon>
        <taxon>Actinomycetes</taxon>
        <taxon>Kitasatosporales</taxon>
        <taxon>Streptomycetaceae</taxon>
        <taxon>Streptantibioticus</taxon>
    </lineage>
</organism>
<evidence type="ECO:0000313" key="2">
    <source>
        <dbReference type="Proteomes" id="UP001206206"/>
    </source>
</evidence>
<dbReference type="Proteomes" id="UP001206206">
    <property type="component" value="Unassembled WGS sequence"/>
</dbReference>
<sequence length="124" mass="12894">MVAVRVEADGQLGDLVEAALEWLGRVGEVEHEVGERVEQLCGVGGGAGGLCGVGLVEIRDLRQSGFPLLLQLVVGPAQPLGERVARLAVLGLAQDVGLAPVEIRETALEALSFSLAFAGRSIVR</sequence>
<dbReference type="RefSeq" id="WP_255931910.1">
    <property type="nucleotide sequence ID" value="NZ_JANFNH010000048.1"/>
</dbReference>
<accession>A0ABT1PNE3</accession>
<evidence type="ECO:0000313" key="1">
    <source>
        <dbReference type="EMBL" id="MCQ4045763.1"/>
    </source>
</evidence>
<protein>
    <submittedName>
        <fullName evidence="1">Uncharacterized protein</fullName>
    </submittedName>
</protein>
<reference evidence="1 2" key="1">
    <citation type="submission" date="2022-06" db="EMBL/GenBank/DDBJ databases">
        <title>Draft genome sequence of type strain Streptomyces rubrisoli DSM 42083.</title>
        <authorList>
            <person name="Duangmal K."/>
            <person name="Klaysubun C."/>
        </authorList>
    </citation>
    <scope>NUCLEOTIDE SEQUENCE [LARGE SCALE GENOMIC DNA]</scope>
    <source>
        <strain evidence="1 2">DSM 42083</strain>
    </source>
</reference>
<comment type="caution">
    <text evidence="1">The sequence shown here is derived from an EMBL/GenBank/DDBJ whole genome shotgun (WGS) entry which is preliminary data.</text>
</comment>
<name>A0ABT1PNE3_9ACTN</name>
<dbReference type="EMBL" id="JANFNH010000048">
    <property type="protein sequence ID" value="MCQ4045763.1"/>
    <property type="molecule type" value="Genomic_DNA"/>
</dbReference>
<gene>
    <name evidence="1" type="ORF">NON19_27955</name>
</gene>
<proteinExistence type="predicted"/>
<keyword evidence="2" id="KW-1185">Reference proteome</keyword>